<name>A0A0E9NAW9_SAICN</name>
<dbReference type="GO" id="GO:0004571">
    <property type="term" value="F:mannosyl-oligosaccharide 1,2-alpha-mannosidase activity"/>
    <property type="evidence" value="ECO:0007669"/>
    <property type="project" value="InterPro"/>
</dbReference>
<keyword evidence="13" id="KW-1185">Reference proteome</keyword>
<keyword evidence="11" id="KW-0732">Signal</keyword>
<protein>
    <recommendedName>
        <fullName evidence="9">alpha-1,2-Mannosidase</fullName>
        <ecNumber evidence="9">3.2.1.-</ecNumber>
    </recommendedName>
</protein>
<keyword evidence="9" id="KW-0326">Glycosidase</keyword>
<dbReference type="OrthoDB" id="8118055at2759"/>
<dbReference type="OMA" id="NIGERDY"/>
<dbReference type="AlphaFoldDB" id="A0A0E9NAW9"/>
<dbReference type="Gene3D" id="1.50.10.10">
    <property type="match status" value="3"/>
</dbReference>
<comment type="pathway">
    <text evidence="2">Protein modification; protein glycosylation.</text>
</comment>
<feature type="active site" evidence="6">
    <location>
        <position position="498"/>
    </location>
</feature>
<proteinExistence type="inferred from homology"/>
<accession>A0A0E9NAW9</accession>
<dbReference type="EC" id="3.2.1.-" evidence="9"/>
<feature type="region of interest" description="Disordered" evidence="10">
    <location>
        <begin position="735"/>
        <end position="758"/>
    </location>
</feature>
<dbReference type="InterPro" id="IPR001382">
    <property type="entry name" value="Glyco_hydro_47"/>
</dbReference>
<evidence type="ECO:0000313" key="13">
    <source>
        <dbReference type="Proteomes" id="UP000033140"/>
    </source>
</evidence>
<reference evidence="12 13" key="3">
    <citation type="journal article" date="2015" name="Genome Announc.">
        <title>Draft Genome Sequence of the Archiascomycetous Yeast Saitoella complicata.</title>
        <authorList>
            <person name="Yamauchi K."/>
            <person name="Kondo S."/>
            <person name="Hamamoto M."/>
            <person name="Takahashi Y."/>
            <person name="Ogura Y."/>
            <person name="Hayashi T."/>
            <person name="Nishida H."/>
        </authorList>
    </citation>
    <scope>NUCLEOTIDE SEQUENCE [LARGE SCALE GENOMIC DNA]</scope>
    <source>
        <strain evidence="12 13">NRRL Y-17804</strain>
    </source>
</reference>
<evidence type="ECO:0000256" key="2">
    <source>
        <dbReference type="ARBA" id="ARBA00004922"/>
    </source>
</evidence>
<dbReference type="GO" id="GO:0005783">
    <property type="term" value="C:endoplasmic reticulum"/>
    <property type="evidence" value="ECO:0007669"/>
    <property type="project" value="TreeGrafter"/>
</dbReference>
<evidence type="ECO:0000256" key="10">
    <source>
        <dbReference type="SAM" id="MobiDB-lite"/>
    </source>
</evidence>
<keyword evidence="7" id="KW-0479">Metal-binding</keyword>
<feature type="region of interest" description="Disordered" evidence="10">
    <location>
        <begin position="667"/>
        <end position="691"/>
    </location>
</feature>
<evidence type="ECO:0000256" key="7">
    <source>
        <dbReference type="PIRSR" id="PIRSR601382-2"/>
    </source>
</evidence>
<feature type="region of interest" description="Disordered" evidence="10">
    <location>
        <begin position="434"/>
        <end position="465"/>
    </location>
</feature>
<dbReference type="STRING" id="698492.A0A0E9NAW9"/>
<dbReference type="PANTHER" id="PTHR11742:SF103">
    <property type="entry name" value="ENDOPLASMIC RETICULUM MANNOSIDASE MNL2-RELATED"/>
    <property type="match status" value="1"/>
</dbReference>
<evidence type="ECO:0000256" key="5">
    <source>
        <dbReference type="ARBA" id="ARBA00023157"/>
    </source>
</evidence>
<keyword evidence="7" id="KW-0106">Calcium</keyword>
<feature type="compositionally biased region" description="Polar residues" evidence="10">
    <location>
        <begin position="742"/>
        <end position="758"/>
    </location>
</feature>
<evidence type="ECO:0000256" key="11">
    <source>
        <dbReference type="SAM" id="SignalP"/>
    </source>
</evidence>
<dbReference type="GO" id="GO:0036503">
    <property type="term" value="P:ERAD pathway"/>
    <property type="evidence" value="ECO:0007669"/>
    <property type="project" value="UniProtKB-ARBA"/>
</dbReference>
<dbReference type="GO" id="GO:0005509">
    <property type="term" value="F:calcium ion binding"/>
    <property type="evidence" value="ECO:0007669"/>
    <property type="project" value="InterPro"/>
</dbReference>
<reference evidence="12 13" key="1">
    <citation type="journal article" date="2011" name="J. Gen. Appl. Microbiol.">
        <title>Draft genome sequencing of the enigmatic yeast Saitoella complicata.</title>
        <authorList>
            <person name="Nishida H."/>
            <person name="Hamamoto M."/>
            <person name="Sugiyama J."/>
        </authorList>
    </citation>
    <scope>NUCLEOTIDE SEQUENCE [LARGE SCALE GENOMIC DNA]</scope>
    <source>
        <strain evidence="12 13">NRRL Y-17804</strain>
    </source>
</reference>
<feature type="active site" description="Proton donor" evidence="6">
    <location>
        <position position="239"/>
    </location>
</feature>
<evidence type="ECO:0000256" key="6">
    <source>
        <dbReference type="PIRSR" id="PIRSR601382-1"/>
    </source>
</evidence>
<evidence type="ECO:0000313" key="12">
    <source>
        <dbReference type="EMBL" id="GAO46555.1"/>
    </source>
</evidence>
<comment type="cofactor">
    <cofactor evidence="1 7">
        <name>Ca(2+)</name>
        <dbReference type="ChEBI" id="CHEBI:29108"/>
    </cofactor>
</comment>
<comment type="caution">
    <text evidence="12">The sequence shown here is derived from an EMBL/GenBank/DDBJ whole genome shotgun (WGS) entry which is preliminary data.</text>
</comment>
<dbReference type="InterPro" id="IPR050749">
    <property type="entry name" value="Glycosyl_Hydrolase_47"/>
</dbReference>
<dbReference type="RefSeq" id="XP_019027582.1">
    <property type="nucleotide sequence ID" value="XM_019165658.1"/>
</dbReference>
<dbReference type="EMBL" id="BACD03000004">
    <property type="protein sequence ID" value="GAO46555.1"/>
    <property type="molecule type" value="Genomic_DNA"/>
</dbReference>
<reference evidence="12 13" key="2">
    <citation type="journal article" date="2014" name="J. Gen. Appl. Microbiol.">
        <title>The early diverging ascomycetous budding yeast Saitoella complicata has three histone deacetylases belonging to the Clr6, Hos2, and Rpd3 lineages.</title>
        <authorList>
            <person name="Nishida H."/>
            <person name="Matsumoto T."/>
            <person name="Kondo S."/>
            <person name="Hamamoto M."/>
            <person name="Yoshikawa H."/>
        </authorList>
    </citation>
    <scope>NUCLEOTIDE SEQUENCE [LARGE SCALE GENOMIC DNA]</scope>
    <source>
        <strain evidence="12 13">NRRL Y-17804</strain>
    </source>
</reference>
<dbReference type="Pfam" id="PF01532">
    <property type="entry name" value="Glyco_hydro_47"/>
    <property type="match status" value="1"/>
</dbReference>
<evidence type="ECO:0000256" key="3">
    <source>
        <dbReference type="ARBA" id="ARBA00007658"/>
    </source>
</evidence>
<keyword evidence="4 9" id="KW-0378">Hydrolase</keyword>
<dbReference type="PANTHER" id="PTHR11742">
    <property type="entry name" value="MANNOSYL-OLIGOSACCHARIDE ALPHA-1,2-MANNOSIDASE-RELATED"/>
    <property type="match status" value="1"/>
</dbReference>
<comment type="similarity">
    <text evidence="3 9">Belongs to the glycosyl hydrolase 47 family.</text>
</comment>
<keyword evidence="5 8" id="KW-1015">Disulfide bond</keyword>
<dbReference type="PRINTS" id="PR00747">
    <property type="entry name" value="GLYHDRLASE47"/>
</dbReference>
<dbReference type="Proteomes" id="UP000033140">
    <property type="component" value="Unassembled WGS sequence"/>
</dbReference>
<feature type="active site" evidence="6">
    <location>
        <position position="775"/>
    </location>
</feature>
<evidence type="ECO:0000256" key="1">
    <source>
        <dbReference type="ARBA" id="ARBA00001913"/>
    </source>
</evidence>
<feature type="signal peptide" evidence="11">
    <location>
        <begin position="1"/>
        <end position="25"/>
    </location>
</feature>
<dbReference type="InterPro" id="IPR036026">
    <property type="entry name" value="Seven-hairpin_glycosidases"/>
</dbReference>
<feature type="disulfide bond" evidence="8">
    <location>
        <begin position="571"/>
        <end position="600"/>
    </location>
</feature>
<organism evidence="12 13">
    <name type="scientific">Saitoella complicata (strain BCRC 22490 / CBS 7301 / JCM 7358 / NBRC 10748 / NRRL Y-17804)</name>
    <dbReference type="NCBI Taxonomy" id="698492"/>
    <lineage>
        <taxon>Eukaryota</taxon>
        <taxon>Fungi</taxon>
        <taxon>Dikarya</taxon>
        <taxon>Ascomycota</taxon>
        <taxon>Taphrinomycotina</taxon>
        <taxon>Taphrinomycotina incertae sedis</taxon>
        <taxon>Saitoella</taxon>
    </lineage>
</organism>
<dbReference type="SUPFAM" id="SSF48225">
    <property type="entry name" value="Seven-hairpin glycosidases"/>
    <property type="match status" value="1"/>
</dbReference>
<evidence type="ECO:0000256" key="4">
    <source>
        <dbReference type="ARBA" id="ARBA00022801"/>
    </source>
</evidence>
<evidence type="ECO:0000256" key="8">
    <source>
        <dbReference type="PIRSR" id="PIRSR601382-3"/>
    </source>
</evidence>
<sequence length="871" mass="95359">MIRRSRFLYVFGAAVLFLIFHSARTSYDASSSFQWPLEPGHAPHRPPQHGGPKGPVVFDDEDLAFGEGVGDGLDNDDYGMGPPVVQPPPHLLPGIGSGGTQPLPVDIEPVIPGQEKYPVPSGSVISLPTAATKALPHVQHVFEAETEAEKIERLKRREEIKTVMVRDWSAYKKYAWGHDELAPVTNTPKDPYAGWAATIVDALDTLIIMDLDDEYEAAKHFVSGLDFSSSRAQFIPVFETTIRYLGGLLSAYDLSGGKDKVLLEKATELGNMLMGAFDTPNRMPILKYDWRNAPSQRLRSETNAVAAELGSLTLEFTRLAQLTGQDKFFDAVQRVTDSLEVFAKYNSSIEGLFPLRFDASGCRLHGGEEEIKTPLPPPPPPAGVFAKTEDDVKAEQGMGRLVKRLSGHAPEWPSDAERKAAGYGDLAPFNGAKAATGPEFSSNKHIPQRKVGTGAGKGNGEGAFLPPSYPVNKKVQCEEVGLRAWGSSQKYSVAGMIDSLYEYLIKEHALLGGAVGQYAAMYTTAVEAIKENILFKPEFSDNANVLLAGQVTINPNEGKRSFQPEMQHLTCFIGGMFGLGSKLLGREADLAIAEKLTEGCVKGYEVMETGIMPEIFLAKYQGSPMTTTKKDKLAEKTEGAKLDVDEAKAEMKEVKIAIGAGAGAVEGREAPKNATAGTTEESTEDTWGSALHGKVEKDKRALVDLSPDMDLTSLTDDEVRSIYAEYQQAAQDDIATKAQAKKQGSQLGPPTFKTTSNANGEVERIVDPKYILRPEAIESVFYMWRITGDKKWREKGWKMWKAIETATRSSTAHSAISNVDNKTPVLTNSMESFWFAETLKYFYLLYSEPSLISLDEYVLNTEAHPLRRPVV</sequence>
<feature type="chain" id="PRO_5002430524" description="alpha-1,2-Mannosidase" evidence="11">
    <location>
        <begin position="26"/>
        <end position="871"/>
    </location>
</feature>
<gene>
    <name evidence="12" type="ORF">G7K_0785-t1</name>
</gene>
<dbReference type="GO" id="GO:0005975">
    <property type="term" value="P:carbohydrate metabolic process"/>
    <property type="evidence" value="ECO:0007669"/>
    <property type="project" value="InterPro"/>
</dbReference>
<dbReference type="GO" id="GO:0016020">
    <property type="term" value="C:membrane"/>
    <property type="evidence" value="ECO:0007669"/>
    <property type="project" value="InterPro"/>
</dbReference>
<feature type="active site" description="Proton donor" evidence="6">
    <location>
        <position position="614"/>
    </location>
</feature>
<dbReference type="InterPro" id="IPR012341">
    <property type="entry name" value="6hp_glycosidase-like_sf"/>
</dbReference>
<feature type="binding site" evidence="7">
    <location>
        <position position="861"/>
    </location>
    <ligand>
        <name>Ca(2+)</name>
        <dbReference type="ChEBI" id="CHEBI:29108"/>
    </ligand>
</feature>
<evidence type="ECO:0000256" key="9">
    <source>
        <dbReference type="RuleBase" id="RU361193"/>
    </source>
</evidence>